<dbReference type="InterPro" id="IPR023506">
    <property type="entry name" value="Trans-aconitate_MeTrfase"/>
</dbReference>
<evidence type="ECO:0000256" key="3">
    <source>
        <dbReference type="ARBA" id="ARBA00022679"/>
    </source>
</evidence>
<dbReference type="EMBL" id="JBHMQV010000009">
    <property type="protein sequence ID" value="MFC0847878.1"/>
    <property type="molecule type" value="Genomic_DNA"/>
</dbReference>
<dbReference type="InterPro" id="IPR029063">
    <property type="entry name" value="SAM-dependent_MTases_sf"/>
</dbReference>
<comment type="similarity">
    <text evidence="5">Belongs to the methyltransferase superfamily. Tam family.</text>
</comment>
<comment type="subcellular location">
    <subcellularLocation>
        <location evidence="5">Cytoplasm</location>
    </subcellularLocation>
</comment>
<dbReference type="GO" id="GO:0008168">
    <property type="term" value="F:methyltransferase activity"/>
    <property type="evidence" value="ECO:0007669"/>
    <property type="project" value="UniProtKB-KW"/>
</dbReference>
<comment type="caution">
    <text evidence="8">The sequence shown here is derived from an EMBL/GenBank/DDBJ whole genome shotgun (WGS) entry which is preliminary data.</text>
</comment>
<dbReference type="HAMAP" id="MF_00560">
    <property type="entry name" value="Tran_acon_Me_trans"/>
    <property type="match status" value="1"/>
</dbReference>
<evidence type="ECO:0000256" key="2">
    <source>
        <dbReference type="ARBA" id="ARBA00022603"/>
    </source>
</evidence>
<evidence type="ECO:0000313" key="8">
    <source>
        <dbReference type="EMBL" id="MFC0847878.1"/>
    </source>
</evidence>
<dbReference type="EC" id="2.1.1.144" evidence="5"/>
<dbReference type="Gene3D" id="3.40.50.150">
    <property type="entry name" value="Vaccinia Virus protein VP39"/>
    <property type="match status" value="1"/>
</dbReference>
<sequence>MHSDFVPESVETAPRESTDTSDPTSAPLPAPLWDPQQYLHHSGHRTRPFLDLLARIPALPGPFGAAAADTAAAGGAHGARGVGAPRTPAVPPGPGTRPPARIADLGCGPGNVTTLLADRWPDARVTGFDLSPEMLAQADKDHAGTTPGGGWLDFRPADLAHWTPDEPYDLIVSNAALQWVPNHPESFACWIDGLTPGGTLAFQVPGNFTSPSHALLGELCESPRWRARLRDHGRRYVHILEPADYLLRLTDLGCEADVWETTYSQLLHGEDPVLDWVKGTALRPALTALADDEEATDAFLAEYRDLLRRAYPPGPHGTVFPFRRIFAVARRKDR</sequence>
<feature type="domain" description="Methyltransferase" evidence="7">
    <location>
        <begin position="102"/>
        <end position="198"/>
    </location>
</feature>
<dbReference type="Gene3D" id="1.10.150.290">
    <property type="entry name" value="S-adenosyl-L-methionine-dependent methyltransferases"/>
    <property type="match status" value="1"/>
</dbReference>
<keyword evidence="9" id="KW-1185">Reference proteome</keyword>
<evidence type="ECO:0000256" key="1">
    <source>
        <dbReference type="ARBA" id="ARBA00022490"/>
    </source>
</evidence>
<keyword evidence="4 5" id="KW-0949">S-adenosyl-L-methionine</keyword>
<protein>
    <recommendedName>
        <fullName evidence="5">Trans-aconitate 2-methyltransferase</fullName>
        <ecNumber evidence="5">2.1.1.144</ecNumber>
    </recommendedName>
</protein>
<dbReference type="SUPFAM" id="SSF53335">
    <property type="entry name" value="S-adenosyl-L-methionine-dependent methyltransferases"/>
    <property type="match status" value="1"/>
</dbReference>
<dbReference type="InterPro" id="IPR041698">
    <property type="entry name" value="Methyltransf_25"/>
</dbReference>
<dbReference type="PANTHER" id="PTHR43861">
    <property type="entry name" value="TRANS-ACONITATE 2-METHYLTRANSFERASE-RELATED"/>
    <property type="match status" value="1"/>
</dbReference>
<evidence type="ECO:0000259" key="7">
    <source>
        <dbReference type="Pfam" id="PF13649"/>
    </source>
</evidence>
<evidence type="ECO:0000313" key="9">
    <source>
        <dbReference type="Proteomes" id="UP001589887"/>
    </source>
</evidence>
<dbReference type="GO" id="GO:0032259">
    <property type="term" value="P:methylation"/>
    <property type="evidence" value="ECO:0007669"/>
    <property type="project" value="UniProtKB-KW"/>
</dbReference>
<comment type="function">
    <text evidence="5">Catalyzes the S-adenosylmethionine monomethyl esterification of trans-aconitate.</text>
</comment>
<comment type="catalytic activity">
    <reaction evidence="5">
        <text>trans-aconitate + S-adenosyl-L-methionine = (E)-3-(methoxycarbonyl)pent-2-enedioate + S-adenosyl-L-homocysteine</text>
        <dbReference type="Rhea" id="RHEA:14969"/>
        <dbReference type="ChEBI" id="CHEBI:15708"/>
        <dbReference type="ChEBI" id="CHEBI:57470"/>
        <dbReference type="ChEBI" id="CHEBI:57856"/>
        <dbReference type="ChEBI" id="CHEBI:59789"/>
        <dbReference type="EC" id="2.1.1.144"/>
    </reaction>
</comment>
<dbReference type="Pfam" id="PF13649">
    <property type="entry name" value="Methyltransf_25"/>
    <property type="match status" value="1"/>
</dbReference>
<keyword evidence="2 5" id="KW-0489">Methyltransferase</keyword>
<keyword evidence="1 5" id="KW-0963">Cytoplasm</keyword>
<dbReference type="CDD" id="cd02440">
    <property type="entry name" value="AdoMet_MTases"/>
    <property type="match status" value="1"/>
</dbReference>
<keyword evidence="3 5" id="KW-0808">Transferase</keyword>
<dbReference type="RefSeq" id="WP_394322605.1">
    <property type="nucleotide sequence ID" value="NZ_JBHMQV010000009.1"/>
</dbReference>
<evidence type="ECO:0000256" key="4">
    <source>
        <dbReference type="ARBA" id="ARBA00022691"/>
    </source>
</evidence>
<feature type="region of interest" description="Disordered" evidence="6">
    <location>
        <begin position="1"/>
        <end position="36"/>
    </location>
</feature>
<dbReference type="PANTHER" id="PTHR43861:SF1">
    <property type="entry name" value="TRANS-ACONITATE 2-METHYLTRANSFERASE"/>
    <property type="match status" value="1"/>
</dbReference>
<accession>A0ABV6TQ01</accession>
<evidence type="ECO:0000256" key="5">
    <source>
        <dbReference type="HAMAP-Rule" id="MF_00560"/>
    </source>
</evidence>
<proteinExistence type="inferred from homology"/>
<dbReference type="InterPro" id="IPR023149">
    <property type="entry name" value="Trans_acon_MeTrfase_C"/>
</dbReference>
<name>A0ABV6TQ01_9ACTN</name>
<reference evidence="8 9" key="1">
    <citation type="submission" date="2024-09" db="EMBL/GenBank/DDBJ databases">
        <authorList>
            <person name="Sun Q."/>
            <person name="Mori K."/>
        </authorList>
    </citation>
    <scope>NUCLEOTIDE SEQUENCE [LARGE SCALE GENOMIC DNA]</scope>
    <source>
        <strain evidence="8 9">JCM 4557</strain>
    </source>
</reference>
<evidence type="ECO:0000256" key="6">
    <source>
        <dbReference type="SAM" id="MobiDB-lite"/>
    </source>
</evidence>
<gene>
    <name evidence="5" type="primary">tam</name>
    <name evidence="8" type="ORF">ACFH04_29815</name>
</gene>
<organism evidence="8 9">
    <name type="scientific">Streptomyces noboritoensis</name>
    <dbReference type="NCBI Taxonomy" id="67337"/>
    <lineage>
        <taxon>Bacteria</taxon>
        <taxon>Bacillati</taxon>
        <taxon>Actinomycetota</taxon>
        <taxon>Actinomycetes</taxon>
        <taxon>Kitasatosporales</taxon>
        <taxon>Streptomycetaceae</taxon>
        <taxon>Streptomyces</taxon>
    </lineage>
</organism>
<dbReference type="Proteomes" id="UP001589887">
    <property type="component" value="Unassembled WGS sequence"/>
</dbReference>